<feature type="transmembrane region" description="Helical" evidence="8">
    <location>
        <begin position="52"/>
        <end position="72"/>
    </location>
</feature>
<evidence type="ECO:0000256" key="8">
    <source>
        <dbReference type="SAM" id="Phobius"/>
    </source>
</evidence>
<feature type="transmembrane region" description="Helical" evidence="8">
    <location>
        <begin position="120"/>
        <end position="144"/>
    </location>
</feature>
<name>A0A6J6S230_9ZZZZ</name>
<evidence type="ECO:0000313" key="10">
    <source>
        <dbReference type="EMBL" id="CAB4728695.1"/>
    </source>
</evidence>
<dbReference type="InterPro" id="IPR013525">
    <property type="entry name" value="ABC2_TM"/>
</dbReference>
<keyword evidence="5 8" id="KW-0812">Transmembrane</keyword>
<dbReference type="PANTHER" id="PTHR30413">
    <property type="entry name" value="INNER MEMBRANE TRANSPORT PERMEASE"/>
    <property type="match status" value="1"/>
</dbReference>
<evidence type="ECO:0000256" key="7">
    <source>
        <dbReference type="ARBA" id="ARBA00023136"/>
    </source>
</evidence>
<reference evidence="10" key="1">
    <citation type="submission" date="2020-05" db="EMBL/GenBank/DDBJ databases">
        <authorList>
            <person name="Chiriac C."/>
            <person name="Salcher M."/>
            <person name="Ghai R."/>
            <person name="Kavagutti S V."/>
        </authorList>
    </citation>
    <scope>NUCLEOTIDE SEQUENCE</scope>
</reference>
<evidence type="ECO:0000259" key="9">
    <source>
        <dbReference type="PROSITE" id="PS51012"/>
    </source>
</evidence>
<dbReference type="GO" id="GO:0015920">
    <property type="term" value="P:lipopolysaccharide transport"/>
    <property type="evidence" value="ECO:0007669"/>
    <property type="project" value="TreeGrafter"/>
</dbReference>
<dbReference type="AlphaFoldDB" id="A0A6J6S230"/>
<evidence type="ECO:0000256" key="3">
    <source>
        <dbReference type="ARBA" id="ARBA00022475"/>
    </source>
</evidence>
<evidence type="ECO:0000256" key="6">
    <source>
        <dbReference type="ARBA" id="ARBA00022989"/>
    </source>
</evidence>
<accession>A0A6J6S230</accession>
<evidence type="ECO:0000256" key="5">
    <source>
        <dbReference type="ARBA" id="ARBA00022692"/>
    </source>
</evidence>
<feature type="domain" description="ABC transmembrane type-2" evidence="9">
    <location>
        <begin position="49"/>
        <end position="267"/>
    </location>
</feature>
<dbReference type="PANTHER" id="PTHR30413:SF8">
    <property type="entry name" value="TRANSPORT PERMEASE PROTEIN"/>
    <property type="match status" value="1"/>
</dbReference>
<dbReference type="EMBL" id="CAEZYP010000060">
    <property type="protein sequence ID" value="CAB4728695.1"/>
    <property type="molecule type" value="Genomic_DNA"/>
</dbReference>
<protein>
    <submittedName>
        <fullName evidence="10">Unannotated protein</fullName>
    </submittedName>
</protein>
<keyword evidence="4" id="KW-0997">Cell inner membrane</keyword>
<keyword evidence="6 8" id="KW-1133">Transmembrane helix</keyword>
<proteinExistence type="predicted"/>
<keyword evidence="7 8" id="KW-0472">Membrane</keyword>
<evidence type="ECO:0000256" key="1">
    <source>
        <dbReference type="ARBA" id="ARBA00004429"/>
    </source>
</evidence>
<dbReference type="InterPro" id="IPR047817">
    <property type="entry name" value="ABC2_TM_bact-type"/>
</dbReference>
<sequence length="275" mass="31219">MEKPVVVYEPFRAGLPPMREYMRSLWSRRTFIAEFSRSELREQNYGSVFGQLWLVLNPLLLSGVYFLLIYVIGGSSDSTRFGHLTASLFLFYLIANSLTGGVKAITSGQRLILNTSFPRIMLPISATVIALFKFVPTFIVFGIIHAVIGLPYSWQMLWAVPILLIAMIMALGMAILISCINVYFRDISSMLPYLTRSLLYLSPILYEATSVSDRIRTLEIANPIFYLLDSWSRVVVHAQAPSMNGLIHASVWALFIFLTGTYFFLSRERDFAVRL</sequence>
<keyword evidence="3" id="KW-1003">Cell membrane</keyword>
<organism evidence="10">
    <name type="scientific">freshwater metagenome</name>
    <dbReference type="NCBI Taxonomy" id="449393"/>
    <lineage>
        <taxon>unclassified sequences</taxon>
        <taxon>metagenomes</taxon>
        <taxon>ecological metagenomes</taxon>
    </lineage>
</organism>
<dbReference type="GO" id="GO:0140359">
    <property type="term" value="F:ABC-type transporter activity"/>
    <property type="evidence" value="ECO:0007669"/>
    <property type="project" value="InterPro"/>
</dbReference>
<feature type="transmembrane region" description="Helical" evidence="8">
    <location>
        <begin position="156"/>
        <end position="184"/>
    </location>
</feature>
<gene>
    <name evidence="10" type="ORF">UFOPK2735_00513</name>
</gene>
<evidence type="ECO:0000256" key="2">
    <source>
        <dbReference type="ARBA" id="ARBA00022448"/>
    </source>
</evidence>
<evidence type="ECO:0000256" key="4">
    <source>
        <dbReference type="ARBA" id="ARBA00022519"/>
    </source>
</evidence>
<feature type="transmembrane region" description="Helical" evidence="8">
    <location>
        <begin position="246"/>
        <end position="265"/>
    </location>
</feature>
<feature type="transmembrane region" description="Helical" evidence="8">
    <location>
        <begin position="84"/>
        <end position="105"/>
    </location>
</feature>
<dbReference type="Pfam" id="PF01061">
    <property type="entry name" value="ABC2_membrane"/>
    <property type="match status" value="1"/>
</dbReference>
<comment type="subcellular location">
    <subcellularLocation>
        <location evidence="1">Cell inner membrane</location>
        <topology evidence="1">Multi-pass membrane protein</topology>
    </subcellularLocation>
</comment>
<dbReference type="PROSITE" id="PS51012">
    <property type="entry name" value="ABC_TM2"/>
    <property type="match status" value="1"/>
</dbReference>
<keyword evidence="2" id="KW-0813">Transport</keyword>
<dbReference type="GO" id="GO:0005886">
    <property type="term" value="C:plasma membrane"/>
    <property type="evidence" value="ECO:0007669"/>
    <property type="project" value="UniProtKB-SubCell"/>
</dbReference>